<comment type="caution">
    <text evidence="2">The sequence shown here is derived from an EMBL/GenBank/DDBJ whole genome shotgun (WGS) entry which is preliminary data.</text>
</comment>
<evidence type="ECO:0000313" key="2">
    <source>
        <dbReference type="EMBL" id="KAF1754150.1"/>
    </source>
</evidence>
<dbReference type="PANTHER" id="PTHR46073:SF9">
    <property type="entry name" value="GH18 DOMAIN-CONTAINING PROTEIN"/>
    <property type="match status" value="1"/>
</dbReference>
<dbReference type="Pfam" id="PF00704">
    <property type="entry name" value="Glyco_hydro_18"/>
    <property type="match status" value="1"/>
</dbReference>
<proteinExistence type="predicted"/>
<sequence>MHFNTSSQYSCERKAIGYHTGLKNHLLSNDQVELLSHIVFNGIHIENNGRIVIQNDQSRSLLLDLQFKVRALKSNLKVIISTKYELDYLTEMLKNPARRKVWIDFIFWFINEYEVDGLEFSSLVRGTKEEKENFDFISRELNLEFENFQKQTKREEPYLISLVDRNSNSFMEEASLPPIFFTRSNETIDGTMAAYVCSDTALRQILFTNPVVGYPEIGHNSSAFIFSYVKYDFSNMRLFNKFV</sequence>
<reference evidence="2 3" key="1">
    <citation type="submission" date="2019-12" db="EMBL/GenBank/DDBJ databases">
        <title>Chromosome-level assembly of the Caenorhabditis remanei genome.</title>
        <authorList>
            <person name="Teterina A.A."/>
            <person name="Willis J.H."/>
            <person name="Phillips P.C."/>
        </authorList>
    </citation>
    <scope>NUCLEOTIDE SEQUENCE [LARGE SCALE GENOMIC DNA]</scope>
    <source>
        <strain evidence="2 3">PX506</strain>
        <tissue evidence="2">Whole organism</tissue>
    </source>
</reference>
<dbReference type="PANTHER" id="PTHR46073">
    <property type="entry name" value="CHITINASE"/>
    <property type="match status" value="1"/>
</dbReference>
<evidence type="ECO:0000313" key="3">
    <source>
        <dbReference type="Proteomes" id="UP000483820"/>
    </source>
</evidence>
<organism evidence="2 3">
    <name type="scientific">Caenorhabditis remanei</name>
    <name type="common">Caenorhabditis vulgaris</name>
    <dbReference type="NCBI Taxonomy" id="31234"/>
    <lineage>
        <taxon>Eukaryota</taxon>
        <taxon>Metazoa</taxon>
        <taxon>Ecdysozoa</taxon>
        <taxon>Nematoda</taxon>
        <taxon>Chromadorea</taxon>
        <taxon>Rhabditida</taxon>
        <taxon>Rhabditina</taxon>
        <taxon>Rhabditomorpha</taxon>
        <taxon>Rhabditoidea</taxon>
        <taxon>Rhabditidae</taxon>
        <taxon>Peloderinae</taxon>
        <taxon>Caenorhabditis</taxon>
    </lineage>
</organism>
<evidence type="ECO:0000259" key="1">
    <source>
        <dbReference type="Pfam" id="PF00704"/>
    </source>
</evidence>
<dbReference type="InterPro" id="IPR001223">
    <property type="entry name" value="Glyco_hydro18_cat"/>
</dbReference>
<feature type="domain" description="GH18" evidence="1">
    <location>
        <begin position="16"/>
        <end position="168"/>
    </location>
</feature>
<dbReference type="InterPro" id="IPR017853">
    <property type="entry name" value="GH"/>
</dbReference>
<dbReference type="Proteomes" id="UP000483820">
    <property type="component" value="Chromosome V"/>
</dbReference>
<protein>
    <recommendedName>
        <fullName evidence="1">GH18 domain-containing protein</fullName>
    </recommendedName>
</protein>
<dbReference type="GeneID" id="9827020"/>
<dbReference type="Gene3D" id="3.20.20.80">
    <property type="entry name" value="Glycosidases"/>
    <property type="match status" value="1"/>
</dbReference>
<dbReference type="AlphaFoldDB" id="A0A6A5GG83"/>
<dbReference type="RefSeq" id="XP_003097840.2">
    <property type="nucleotide sequence ID" value="XM_003097792.2"/>
</dbReference>
<accession>A0A6A5GG83</accession>
<dbReference type="EMBL" id="WUAV01000005">
    <property type="protein sequence ID" value="KAF1754150.1"/>
    <property type="molecule type" value="Genomic_DNA"/>
</dbReference>
<gene>
    <name evidence="2" type="ORF">GCK72_020710</name>
</gene>
<dbReference type="GO" id="GO:0005975">
    <property type="term" value="P:carbohydrate metabolic process"/>
    <property type="evidence" value="ECO:0007669"/>
    <property type="project" value="InterPro"/>
</dbReference>
<dbReference type="CTD" id="9827020"/>
<dbReference type="SUPFAM" id="SSF51445">
    <property type="entry name" value="(Trans)glycosidases"/>
    <property type="match status" value="1"/>
</dbReference>
<name>A0A6A5GG83_CAERE</name>
<dbReference type="KEGG" id="crq:GCK72_020710"/>